<gene>
    <name evidence="1" type="ORF">R1flu_016139</name>
</gene>
<dbReference type="EMBL" id="JBHFFA010000004">
    <property type="protein sequence ID" value="KAL2631453.1"/>
    <property type="molecule type" value="Genomic_DNA"/>
</dbReference>
<dbReference type="Proteomes" id="UP001605036">
    <property type="component" value="Unassembled WGS sequence"/>
</dbReference>
<protein>
    <submittedName>
        <fullName evidence="1">Uncharacterized protein</fullName>
    </submittedName>
</protein>
<proteinExistence type="predicted"/>
<sequence length="120" mass="13589">MFTSPFHEDLGQPCLVIPDVDPPDLFDEETGTQMVSFVTRQLPAVNYVGWLQSSSRPRFLALATFLRVFVRSERSTKIAASDRLNCRFVASGWKFGRETCGSVNEGCLFKLKEAITWDHL</sequence>
<accession>A0ABD1YL66</accession>
<evidence type="ECO:0000313" key="2">
    <source>
        <dbReference type="Proteomes" id="UP001605036"/>
    </source>
</evidence>
<name>A0ABD1YL66_9MARC</name>
<evidence type="ECO:0000313" key="1">
    <source>
        <dbReference type="EMBL" id="KAL2631453.1"/>
    </source>
</evidence>
<comment type="caution">
    <text evidence="1">The sequence shown here is derived from an EMBL/GenBank/DDBJ whole genome shotgun (WGS) entry which is preliminary data.</text>
</comment>
<keyword evidence="2" id="KW-1185">Reference proteome</keyword>
<reference evidence="1 2" key="1">
    <citation type="submission" date="2024-09" db="EMBL/GenBank/DDBJ databases">
        <title>Chromosome-scale assembly of Riccia fluitans.</title>
        <authorList>
            <person name="Paukszto L."/>
            <person name="Sawicki J."/>
            <person name="Karawczyk K."/>
            <person name="Piernik-Szablinska J."/>
            <person name="Szczecinska M."/>
            <person name="Mazdziarz M."/>
        </authorList>
    </citation>
    <scope>NUCLEOTIDE SEQUENCE [LARGE SCALE GENOMIC DNA]</scope>
    <source>
        <strain evidence="1">Rf_01</strain>
        <tissue evidence="1">Aerial parts of the thallus</tissue>
    </source>
</reference>
<organism evidence="1 2">
    <name type="scientific">Riccia fluitans</name>
    <dbReference type="NCBI Taxonomy" id="41844"/>
    <lineage>
        <taxon>Eukaryota</taxon>
        <taxon>Viridiplantae</taxon>
        <taxon>Streptophyta</taxon>
        <taxon>Embryophyta</taxon>
        <taxon>Marchantiophyta</taxon>
        <taxon>Marchantiopsida</taxon>
        <taxon>Marchantiidae</taxon>
        <taxon>Marchantiales</taxon>
        <taxon>Ricciaceae</taxon>
        <taxon>Riccia</taxon>
    </lineage>
</organism>
<dbReference type="AlphaFoldDB" id="A0ABD1YL66"/>